<dbReference type="Proteomes" id="UP000617555">
    <property type="component" value="Unassembled WGS sequence"/>
</dbReference>
<gene>
    <name evidence="1" type="ORF">GCM10011607_28420</name>
</gene>
<comment type="caution">
    <text evidence="1">The sequence shown here is derived from an EMBL/GenBank/DDBJ whole genome shotgun (WGS) entry which is preliminary data.</text>
</comment>
<accession>A0ABQ1JGK5</accession>
<proteinExistence type="predicted"/>
<organism evidence="1 2">
    <name type="scientific">Shewanella inventionis</name>
    <dbReference type="NCBI Taxonomy" id="1738770"/>
    <lineage>
        <taxon>Bacteria</taxon>
        <taxon>Pseudomonadati</taxon>
        <taxon>Pseudomonadota</taxon>
        <taxon>Gammaproteobacteria</taxon>
        <taxon>Alteromonadales</taxon>
        <taxon>Shewanellaceae</taxon>
        <taxon>Shewanella</taxon>
    </lineage>
</organism>
<name>A0ABQ1JGK5_9GAMM</name>
<reference evidence="2" key="1">
    <citation type="journal article" date="2019" name="Int. J. Syst. Evol. Microbiol.">
        <title>The Global Catalogue of Microorganisms (GCM) 10K type strain sequencing project: providing services to taxonomists for standard genome sequencing and annotation.</title>
        <authorList>
            <consortium name="The Broad Institute Genomics Platform"/>
            <consortium name="The Broad Institute Genome Sequencing Center for Infectious Disease"/>
            <person name="Wu L."/>
            <person name="Ma J."/>
        </authorList>
    </citation>
    <scope>NUCLEOTIDE SEQUENCE [LARGE SCALE GENOMIC DNA]</scope>
    <source>
        <strain evidence="2">CGMCC 1.15339</strain>
    </source>
</reference>
<dbReference type="InterPro" id="IPR021055">
    <property type="entry name" value="T4BSS_IcmL/DotI"/>
</dbReference>
<sequence>MVLASLLVLTILIISYQVTRPDAVAKYFTVDQAGRLTEVIPLSEPTLSRAGIGDWAADCVRSSYTFMFATYKEELTRSLQRCFTKEGIVKFKDQLNRIGVLEDIAKDNGANITQVDGVALIKKEGEIDGQKAYLIEVPVLISQKFPNKVSAARRWTVIITALRVDNTEYDKGMAIHVWNMEPRG</sequence>
<keyword evidence="2" id="KW-1185">Reference proteome</keyword>
<protein>
    <submittedName>
        <fullName evidence="1">Uncharacterized protein</fullName>
    </submittedName>
</protein>
<dbReference type="Pfam" id="PF11393">
    <property type="entry name" value="T4BSS_DotI_IcmL"/>
    <property type="match status" value="1"/>
</dbReference>
<evidence type="ECO:0000313" key="1">
    <source>
        <dbReference type="EMBL" id="GGB66039.1"/>
    </source>
</evidence>
<evidence type="ECO:0000313" key="2">
    <source>
        <dbReference type="Proteomes" id="UP000617555"/>
    </source>
</evidence>
<dbReference type="EMBL" id="BMII01000024">
    <property type="protein sequence ID" value="GGB66039.1"/>
    <property type="molecule type" value="Genomic_DNA"/>
</dbReference>
<dbReference type="CDD" id="cd16385">
    <property type="entry name" value="IcmL"/>
    <property type="match status" value="1"/>
</dbReference>